<protein>
    <submittedName>
        <fullName evidence="1">2154_t:CDS:1</fullName>
    </submittedName>
</protein>
<evidence type="ECO:0000313" key="2">
    <source>
        <dbReference type="Proteomes" id="UP000789366"/>
    </source>
</evidence>
<name>A0ACA9LX69_9GLOM</name>
<accession>A0ACA9LX69</accession>
<comment type="caution">
    <text evidence="1">The sequence shown here is derived from an EMBL/GenBank/DDBJ whole genome shotgun (WGS) entry which is preliminary data.</text>
</comment>
<reference evidence="1" key="1">
    <citation type="submission" date="2021-06" db="EMBL/GenBank/DDBJ databases">
        <authorList>
            <person name="Kallberg Y."/>
            <person name="Tangrot J."/>
            <person name="Rosling A."/>
        </authorList>
    </citation>
    <scope>NUCLEOTIDE SEQUENCE</scope>
    <source>
        <strain evidence="1">28 12/20/2015</strain>
    </source>
</reference>
<evidence type="ECO:0000313" key="1">
    <source>
        <dbReference type="EMBL" id="CAG8556171.1"/>
    </source>
</evidence>
<keyword evidence="2" id="KW-1185">Reference proteome</keyword>
<proteinExistence type="predicted"/>
<dbReference type="EMBL" id="CAJVPW010005512">
    <property type="protein sequence ID" value="CAG8556171.1"/>
    <property type="molecule type" value="Genomic_DNA"/>
</dbReference>
<sequence>MQSEIDSLRQRITELEVEKAELEAKNSEIPELRKKLAEFEVRVVEIHELRKKVADVEARNAELIKQIMEENNRRDARIEVLEKNKTDTTDRIPTLEHKHSQNDITNNNPSNLNSGADHHEKPSQEKEMDEMHKKSVCDEIRRRNKEKKIQRETDTQDVASDPACTADTFAIVNNLVESESQNIDKINSCTSSESSREIKVVANTSQDYAQKCIANSVVDSKVPHDIKTVNDQDKSAVEPNIVTEFVQGLLEELLSSDSRLLESIKFSPPRTLIPGSLSIKKLANLFCQSIVTRKKSIIAKREEISSWGCFSERFEDKVVELRSGDKKLTDQTARKRIYDEMVPYLTDVTDGYLRVMTCKARKINKLFGYEYDPVTLKKNKGIGWHMVQRVTCSADRISRLTNPQIEYIIKQVKSKTITSHVNKIFETVVKSSNVVTPAKANDHNDDDSDSGNVDSGSNSDSDESIDSNHPHDILLREEIARLERISNYPGNSAPTPQMTPVKVDNYNDVYFEEEDLKEEEVESNEVKSDDENNSEEEIDESDNDGYSGCGGYNEYGESDRGYYYDLSSGKKTYKNSDYIISAY</sequence>
<gene>
    <name evidence="1" type="ORF">SPELUC_LOCUS5410</name>
</gene>
<organism evidence="1 2">
    <name type="scientific">Cetraspora pellucida</name>
    <dbReference type="NCBI Taxonomy" id="1433469"/>
    <lineage>
        <taxon>Eukaryota</taxon>
        <taxon>Fungi</taxon>
        <taxon>Fungi incertae sedis</taxon>
        <taxon>Mucoromycota</taxon>
        <taxon>Glomeromycotina</taxon>
        <taxon>Glomeromycetes</taxon>
        <taxon>Diversisporales</taxon>
        <taxon>Gigasporaceae</taxon>
        <taxon>Cetraspora</taxon>
    </lineage>
</organism>
<dbReference type="Proteomes" id="UP000789366">
    <property type="component" value="Unassembled WGS sequence"/>
</dbReference>